<sequence length="167" mass="18825">MAKGLREQLIGAWELIEYCAYLPDDKSDKKYPMGPEVQGIIMYTPDGYMSAQLMTPGQKPFASPGSNEDWAQAGKNYVAYTGQFYLDEAGDESGPVLMHHMKTSNLPYLVGDTQRRLVKIVDEDDGKYLVLSLGSPMEVFGEPRMIRVRWRRMSENKATKPPDAPKL</sequence>
<comment type="caution">
    <text evidence="1">The sequence shown here is derived from an EMBL/GenBank/DDBJ whole genome shotgun (WGS) entry which is preliminary data.</text>
</comment>
<protein>
    <submittedName>
        <fullName evidence="1">Uncharacterized protein</fullName>
    </submittedName>
</protein>
<dbReference type="Proteomes" id="UP001172386">
    <property type="component" value="Unassembled WGS sequence"/>
</dbReference>
<dbReference type="EMBL" id="JAPDRQ010000018">
    <property type="protein sequence ID" value="KAJ9662042.1"/>
    <property type="molecule type" value="Genomic_DNA"/>
</dbReference>
<accession>A0ACC3AGP5</accession>
<evidence type="ECO:0000313" key="1">
    <source>
        <dbReference type="EMBL" id="KAJ9662042.1"/>
    </source>
</evidence>
<keyword evidence="2" id="KW-1185">Reference proteome</keyword>
<gene>
    <name evidence="1" type="ORF">H2198_001584</name>
</gene>
<reference evidence="1" key="1">
    <citation type="submission" date="2022-10" db="EMBL/GenBank/DDBJ databases">
        <title>Culturing micro-colonial fungi from biological soil crusts in the Mojave desert and describing Neophaeococcomyces mojavensis, and introducing the new genera and species Taxawa tesnikishii.</title>
        <authorList>
            <person name="Kurbessoian T."/>
            <person name="Stajich J.E."/>
        </authorList>
    </citation>
    <scope>NUCLEOTIDE SEQUENCE</scope>
    <source>
        <strain evidence="1">JES_112</strain>
    </source>
</reference>
<proteinExistence type="predicted"/>
<name>A0ACC3AGP5_9EURO</name>
<evidence type="ECO:0000313" key="2">
    <source>
        <dbReference type="Proteomes" id="UP001172386"/>
    </source>
</evidence>
<organism evidence="1 2">
    <name type="scientific">Neophaeococcomyces mojaviensis</name>
    <dbReference type="NCBI Taxonomy" id="3383035"/>
    <lineage>
        <taxon>Eukaryota</taxon>
        <taxon>Fungi</taxon>
        <taxon>Dikarya</taxon>
        <taxon>Ascomycota</taxon>
        <taxon>Pezizomycotina</taxon>
        <taxon>Eurotiomycetes</taxon>
        <taxon>Chaetothyriomycetidae</taxon>
        <taxon>Chaetothyriales</taxon>
        <taxon>Chaetothyriales incertae sedis</taxon>
        <taxon>Neophaeococcomyces</taxon>
    </lineage>
</organism>